<proteinExistence type="predicted"/>
<dbReference type="AlphaFoldDB" id="A0A644XFQ4"/>
<evidence type="ECO:0000313" key="1">
    <source>
        <dbReference type="EMBL" id="MPM12964.1"/>
    </source>
</evidence>
<protein>
    <submittedName>
        <fullName evidence="1">Uncharacterized protein</fullName>
    </submittedName>
</protein>
<name>A0A644XFQ4_9ZZZZ</name>
<gene>
    <name evidence="1" type="ORF">SDC9_59319</name>
</gene>
<reference evidence="1" key="1">
    <citation type="submission" date="2019-08" db="EMBL/GenBank/DDBJ databases">
        <authorList>
            <person name="Kucharzyk K."/>
            <person name="Murdoch R.W."/>
            <person name="Higgins S."/>
            <person name="Loffler F."/>
        </authorList>
    </citation>
    <scope>NUCLEOTIDE SEQUENCE</scope>
</reference>
<comment type="caution">
    <text evidence="1">The sequence shown here is derived from an EMBL/GenBank/DDBJ whole genome shotgun (WGS) entry which is preliminary data.</text>
</comment>
<sequence length="254" mass="29489">MVGDRRFLADLARELRDVHAQAIRHVQPRLDVPDVRDGIEPADLHGDRTQRIGLEVGQLVAELVRDHPLDGLQALGGRCRCHDVPLQALVALPVLVLRRFGRCKRCRCWRRRRDRRGVARHRRGGWLPRRGDRRGRTSRHDRRCRWRRCRRFAGQRTLAAFAVVDLQRQRVVVRLQQLGHLADQLVLHPLRREVVRLCVELRQHVLKQGGEVHSHGAAQRTPLPGALARLAQHREPVHLMPAQSAVQQRRDRRQ</sequence>
<dbReference type="EMBL" id="VSSQ01002047">
    <property type="protein sequence ID" value="MPM12964.1"/>
    <property type="molecule type" value="Genomic_DNA"/>
</dbReference>
<accession>A0A644XFQ4</accession>
<organism evidence="1">
    <name type="scientific">bioreactor metagenome</name>
    <dbReference type="NCBI Taxonomy" id="1076179"/>
    <lineage>
        <taxon>unclassified sequences</taxon>
        <taxon>metagenomes</taxon>
        <taxon>ecological metagenomes</taxon>
    </lineage>
</organism>